<dbReference type="RefSeq" id="WP_161024974.1">
    <property type="nucleotide sequence ID" value="NZ_WWCJ01000004.1"/>
</dbReference>
<dbReference type="AlphaFoldDB" id="A0A6N9HEW0"/>
<keyword evidence="2" id="KW-0808">Transferase</keyword>
<evidence type="ECO:0000313" key="3">
    <source>
        <dbReference type="Proteomes" id="UP000448575"/>
    </source>
</evidence>
<dbReference type="SUPFAM" id="SSF53335">
    <property type="entry name" value="S-adenosyl-L-methionine-dependent methyltransferases"/>
    <property type="match status" value="1"/>
</dbReference>
<evidence type="ECO:0000313" key="2">
    <source>
        <dbReference type="EMBL" id="MYN01986.1"/>
    </source>
</evidence>
<organism evidence="2 3">
    <name type="scientific">Pseudoduganella guangdongensis</name>
    <dbReference type="NCBI Taxonomy" id="2692179"/>
    <lineage>
        <taxon>Bacteria</taxon>
        <taxon>Pseudomonadati</taxon>
        <taxon>Pseudomonadota</taxon>
        <taxon>Betaproteobacteria</taxon>
        <taxon>Burkholderiales</taxon>
        <taxon>Oxalobacteraceae</taxon>
        <taxon>Telluria group</taxon>
        <taxon>Pseudoduganella</taxon>
    </lineage>
</organism>
<protein>
    <submittedName>
        <fullName evidence="2">Methyltransferase domain-containing protein</fullName>
    </submittedName>
</protein>
<dbReference type="GO" id="GO:0008168">
    <property type="term" value="F:methyltransferase activity"/>
    <property type="evidence" value="ECO:0007669"/>
    <property type="project" value="UniProtKB-KW"/>
</dbReference>
<dbReference type="Pfam" id="PF13649">
    <property type="entry name" value="Methyltransf_25"/>
    <property type="match status" value="1"/>
</dbReference>
<dbReference type="Proteomes" id="UP000448575">
    <property type="component" value="Unassembled WGS sequence"/>
</dbReference>
<comment type="caution">
    <text evidence="2">The sequence shown here is derived from an EMBL/GenBank/DDBJ whole genome shotgun (WGS) entry which is preliminary data.</text>
</comment>
<gene>
    <name evidence="2" type="ORF">GTP41_07705</name>
</gene>
<dbReference type="InterPro" id="IPR029063">
    <property type="entry name" value="SAM-dependent_MTases_sf"/>
</dbReference>
<sequence>MAEVLNPPSPWVERFAPLVPGGEVLDLACGNGRHARHLAALGHAVVAVDRDPQALAAAAGDGIVTSQIDLEEEGACWPFGLARFAGIIVTNYLHRPLLADMLGSLAPNGMLIYETFADGNAAFGKPSNPDFLLQAGELLELARMQGLRVIAFEDGVVNTPKPAMVQRICAVKEEFPREAALLPSF</sequence>
<dbReference type="CDD" id="cd02440">
    <property type="entry name" value="AdoMet_MTases"/>
    <property type="match status" value="1"/>
</dbReference>
<dbReference type="GO" id="GO:0032259">
    <property type="term" value="P:methylation"/>
    <property type="evidence" value="ECO:0007669"/>
    <property type="project" value="UniProtKB-KW"/>
</dbReference>
<dbReference type="Gene3D" id="3.40.50.150">
    <property type="entry name" value="Vaccinia Virus protein VP39"/>
    <property type="match status" value="1"/>
</dbReference>
<feature type="domain" description="Methyltransferase" evidence="1">
    <location>
        <begin position="24"/>
        <end position="107"/>
    </location>
</feature>
<keyword evidence="3" id="KW-1185">Reference proteome</keyword>
<keyword evidence="2" id="KW-0489">Methyltransferase</keyword>
<evidence type="ECO:0000259" key="1">
    <source>
        <dbReference type="Pfam" id="PF13649"/>
    </source>
</evidence>
<name>A0A6N9HEW0_9BURK</name>
<dbReference type="InterPro" id="IPR041698">
    <property type="entry name" value="Methyltransf_25"/>
</dbReference>
<accession>A0A6N9HEW0</accession>
<proteinExistence type="predicted"/>
<reference evidence="2 3" key="1">
    <citation type="submission" date="2019-12" db="EMBL/GenBank/DDBJ databases">
        <title>Novel species isolated from a subtropical stream in China.</title>
        <authorList>
            <person name="Lu H."/>
        </authorList>
    </citation>
    <scope>NUCLEOTIDE SEQUENCE [LARGE SCALE GENOMIC DNA]</scope>
    <source>
        <strain evidence="2 3">DS3</strain>
    </source>
</reference>
<dbReference type="EMBL" id="WWCJ01000004">
    <property type="protein sequence ID" value="MYN01986.1"/>
    <property type="molecule type" value="Genomic_DNA"/>
</dbReference>